<dbReference type="AlphaFoldDB" id="A0A8C2XUQ3"/>
<dbReference type="GO" id="GO:0005184">
    <property type="term" value="F:neuropeptide hormone activity"/>
    <property type="evidence" value="ECO:0007669"/>
    <property type="project" value="TreeGrafter"/>
</dbReference>
<name>A0A8C2XUQ3_CAPHI</name>
<sequence>MDVSRLLLATLLVCLCFLSAYSHLAPEEKPRDERNLKNNSSMNLLDFPSVSIVALNKKSKKISRNEAEKKKRASKTDALPSDPGHLKLPPKSGREKATVKELLGLPGGAVVKSSPANAGGTRDVDLMIPGTFSTEDPHCACSDTTSME</sequence>
<reference evidence="3" key="1">
    <citation type="submission" date="2019-03" db="EMBL/GenBank/DDBJ databases">
        <title>Genome sequencing and reference-guided assembly of Black Bengal Goat (Capra hircus).</title>
        <authorList>
            <person name="Siddiki A.Z."/>
            <person name="Baten A."/>
            <person name="Billah M."/>
            <person name="Alam M.A.U."/>
            <person name="Shawrob K.S.M."/>
            <person name="Saha S."/>
            <person name="Chowdhury M."/>
            <person name="Rahman A.H."/>
            <person name="Stear M."/>
            <person name="Miah G."/>
            <person name="Das G.B."/>
            <person name="Hossain M.M."/>
            <person name="Kumkum M."/>
            <person name="Islam M.S."/>
            <person name="Mollah A.M."/>
            <person name="Ahsan A."/>
            <person name="Tusar F."/>
            <person name="Khan M.K.I."/>
        </authorList>
    </citation>
    <scope>NUCLEOTIDE SEQUENCE [LARGE SCALE GENOMIC DNA]</scope>
</reference>
<dbReference type="PANTHER" id="PTHR16551:SF1">
    <property type="entry name" value="AGOUTI-SIGNALING PROTEIN"/>
    <property type="match status" value="1"/>
</dbReference>
<dbReference type="Ensembl" id="ENSCHIT00010034836.1">
    <property type="protein sequence ID" value="ENSCHIP00010024610.1"/>
    <property type="gene ID" value="ENSCHIG00010018299.1"/>
</dbReference>
<evidence type="ECO:0000256" key="2">
    <source>
        <dbReference type="SAM" id="SignalP"/>
    </source>
</evidence>
<feature type="signal peptide" evidence="2">
    <location>
        <begin position="1"/>
        <end position="22"/>
    </location>
</feature>
<dbReference type="GO" id="GO:0031779">
    <property type="term" value="F:melanocortin receptor binding"/>
    <property type="evidence" value="ECO:0007669"/>
    <property type="project" value="TreeGrafter"/>
</dbReference>
<evidence type="ECO:0000256" key="1">
    <source>
        <dbReference type="SAM" id="MobiDB-lite"/>
    </source>
</evidence>
<dbReference type="GO" id="GO:0009755">
    <property type="term" value="P:hormone-mediated signaling pathway"/>
    <property type="evidence" value="ECO:0007669"/>
    <property type="project" value="InterPro"/>
</dbReference>
<evidence type="ECO:0000313" key="3">
    <source>
        <dbReference type="Ensembl" id="ENSCHIP00010024610.1"/>
    </source>
</evidence>
<evidence type="ECO:0008006" key="4">
    <source>
        <dbReference type="Google" id="ProtNLM"/>
    </source>
</evidence>
<dbReference type="InterPro" id="IPR007733">
    <property type="entry name" value="Agouti"/>
</dbReference>
<dbReference type="GO" id="GO:0005615">
    <property type="term" value="C:extracellular space"/>
    <property type="evidence" value="ECO:0007669"/>
    <property type="project" value="TreeGrafter"/>
</dbReference>
<organism evidence="3">
    <name type="scientific">Capra hircus</name>
    <name type="common">Goat</name>
    <dbReference type="NCBI Taxonomy" id="9925"/>
    <lineage>
        <taxon>Eukaryota</taxon>
        <taxon>Metazoa</taxon>
        <taxon>Chordata</taxon>
        <taxon>Craniata</taxon>
        <taxon>Vertebrata</taxon>
        <taxon>Euteleostomi</taxon>
        <taxon>Mammalia</taxon>
        <taxon>Eutheria</taxon>
        <taxon>Laurasiatheria</taxon>
        <taxon>Artiodactyla</taxon>
        <taxon>Ruminantia</taxon>
        <taxon>Pecora</taxon>
        <taxon>Bovidae</taxon>
        <taxon>Caprinae</taxon>
        <taxon>Capra</taxon>
    </lineage>
</organism>
<accession>A0A8C2XUQ3</accession>
<feature type="region of interest" description="Disordered" evidence="1">
    <location>
        <begin position="61"/>
        <end position="148"/>
    </location>
</feature>
<proteinExistence type="predicted"/>
<protein>
    <recommendedName>
        <fullName evidence="4">Agouti signaling protein</fullName>
    </recommendedName>
</protein>
<feature type="chain" id="PRO_5034027232" description="Agouti signaling protein" evidence="2">
    <location>
        <begin position="23"/>
        <end position="148"/>
    </location>
</feature>
<dbReference type="PANTHER" id="PTHR16551">
    <property type="entry name" value="AGOUTI RELATED"/>
    <property type="match status" value="1"/>
</dbReference>
<dbReference type="GO" id="GO:0032438">
    <property type="term" value="P:melanosome organization"/>
    <property type="evidence" value="ECO:0007669"/>
    <property type="project" value="TreeGrafter"/>
</dbReference>
<reference evidence="3" key="2">
    <citation type="submission" date="2025-08" db="UniProtKB">
        <authorList>
            <consortium name="Ensembl"/>
        </authorList>
    </citation>
    <scope>IDENTIFICATION</scope>
</reference>
<keyword evidence="2" id="KW-0732">Signal</keyword>
<dbReference type="SMART" id="SM00792">
    <property type="entry name" value="Agouti"/>
    <property type="match status" value="1"/>
</dbReference>